<dbReference type="AlphaFoldDB" id="A0A448TKD1"/>
<name>A0A448TKD1_9CORY</name>
<evidence type="ECO:0000313" key="1">
    <source>
        <dbReference type="EMBL" id="SPW30864.1"/>
    </source>
</evidence>
<dbReference type="GeneID" id="84574173"/>
<gene>
    <name evidence="1" type="ORF">NCTC10254_01973</name>
</gene>
<dbReference type="Proteomes" id="UP000249886">
    <property type="component" value="Unassembled WGS sequence"/>
</dbReference>
<comment type="caution">
    <text evidence="1">The sequence shown here is derived from an EMBL/GenBank/DDBJ whole genome shotgun (WGS) entry which is preliminary data.</text>
</comment>
<sequence>MSIVARTISNRRLEEKSAILKLLRSPLMPVVLGFVAEHFPPSTKARSAIEIYDLLDADLKMLRAEGLELPHDPQTYITDWVKAGWLVRRPGNAVTGETIEPSATTLNALDSVESWQHPHSAVSAARIHSIADSLENLSRESDPDINTRLAQLAEEKEALEQLIADTERGYFEVLSADQISERVLDVLELAGTIPADFAQVRTELEEINRTLRRQLLEPEDSRGQILDDIFRGVDVIAESDAGRRFRDFYTALLEHKKSTPIDEWITNILNRESAKDLDATIADHLRRLFQDLESEGYQVNMLMTELSRSLRDYVRTQDFTENRRMLELLRETRALAGRTIEHQHLGPLVQLHTPLTQIGMNIHSIDSLEMKNLGEEMVETLPVPLEEAHIDTEALFESVRASEIDFEELRSHITGSVDKRGQATIGDVLQDYPATQGLASVVGLLYFAMANGIALESLETVTWDDNGTPMQAVITGWLFTHDNNL</sequence>
<proteinExistence type="predicted"/>
<protein>
    <submittedName>
        <fullName evidence="1">Protein of uncharacterized function (DUF3375)</fullName>
    </submittedName>
</protein>
<dbReference type="EMBL" id="UARK01000023">
    <property type="protein sequence ID" value="SPW30864.1"/>
    <property type="molecule type" value="Genomic_DNA"/>
</dbReference>
<organism evidence="1 2">
    <name type="scientific">Corynebacterium matruchotii</name>
    <dbReference type="NCBI Taxonomy" id="43768"/>
    <lineage>
        <taxon>Bacteria</taxon>
        <taxon>Bacillati</taxon>
        <taxon>Actinomycetota</taxon>
        <taxon>Actinomycetes</taxon>
        <taxon>Mycobacteriales</taxon>
        <taxon>Corynebacteriaceae</taxon>
        <taxon>Corynebacterium</taxon>
    </lineage>
</organism>
<reference evidence="1 2" key="1">
    <citation type="submission" date="2018-06" db="EMBL/GenBank/DDBJ databases">
        <authorList>
            <consortium name="Pathogen Informatics"/>
            <person name="Doyle S."/>
        </authorList>
    </citation>
    <scope>NUCLEOTIDE SEQUENCE [LARGE SCALE GENOMIC DNA]</scope>
    <source>
        <strain evidence="1 2">NCTC10254</strain>
    </source>
</reference>
<dbReference type="Pfam" id="PF11855">
    <property type="entry name" value="DUF3375"/>
    <property type="match status" value="1"/>
</dbReference>
<accession>A0A448TKD1</accession>
<evidence type="ECO:0000313" key="2">
    <source>
        <dbReference type="Proteomes" id="UP000249886"/>
    </source>
</evidence>
<dbReference type="InterPro" id="IPR021804">
    <property type="entry name" value="DUF3375"/>
</dbReference>
<dbReference type="RefSeq" id="WP_005520677.1">
    <property type="nucleotide sequence ID" value="NZ_CAJPQJ010000002.1"/>
</dbReference>